<evidence type="ECO:0000313" key="2">
    <source>
        <dbReference type="EMBL" id="CAC80273.1"/>
    </source>
</evidence>
<proteinExistence type="predicted"/>
<reference evidence="2 3" key="1">
    <citation type="journal article" date="2007" name="J. Gen. Virol.">
        <title>Genital warts in Burmeister's porpoises: characterization of Phocoena spinipinnis papillomavirus type 1 (PsPV-1) and evidence for a second, distantly related PsPV.</title>
        <authorList>
            <person name="Van Bressem M.F."/>
            <person name="Cassonnet P."/>
            <person name="Rector A."/>
            <person name="Desaintes C."/>
            <person name="Van Waerebeek K."/>
            <person name="Alfaro-Shigueto J."/>
            <person name="Van Ranst M."/>
            <person name="Orth G."/>
        </authorList>
    </citation>
    <scope>NUCLEOTIDE SEQUENCE [LARGE SCALE GENOMIC DNA]</scope>
    <source>
        <strain evidence="3">Isolate Burmeister's porpoise/Peru/PsPV1</strain>
    </source>
</reference>
<organism evidence="2 3">
    <name type="scientific">Phocoena spinipinnis papillomavirus (isolate Burmeister's porpoise/Peru/PsPV1)</name>
    <name type="common">PsPV</name>
    <dbReference type="NCBI Taxonomy" id="654916"/>
    <lineage>
        <taxon>Viruses</taxon>
        <taxon>Monodnaviria</taxon>
        <taxon>Shotokuvirae</taxon>
        <taxon>Cossaviricota</taxon>
        <taxon>Papovaviricetes</taxon>
        <taxon>Zurhausenvirales</taxon>
        <taxon>Papillomaviridae</taxon>
        <taxon>Firstpapillomavirinae</taxon>
        <taxon>Omikronpapillomavirus</taxon>
        <taxon>Phocoena spinipinnis papillomavirus</taxon>
    </lineage>
</organism>
<evidence type="ECO:0000256" key="1">
    <source>
        <dbReference type="SAM" id="Phobius"/>
    </source>
</evidence>
<name>Q8UZ15_PSPVP</name>
<feature type="non-terminal residue" evidence="2">
    <location>
        <position position="1"/>
    </location>
</feature>
<dbReference type="KEGG" id="vg:929654"/>
<feature type="transmembrane region" description="Helical" evidence="1">
    <location>
        <begin position="12"/>
        <end position="36"/>
    </location>
</feature>
<keyword evidence="1" id="KW-0812">Transmembrane</keyword>
<sequence length="37" mass="4258">TAQRCSCWQRKSAFLALFSFVCICAYLCTYISLYIAL</sequence>
<dbReference type="RefSeq" id="NP_542620.1">
    <property type="nucleotide sequence ID" value="NC_003348.1"/>
</dbReference>
<keyword evidence="1" id="KW-0472">Membrane</keyword>
<organismHost>
    <name type="scientific">Phocoena spinipinnis</name>
    <name type="common">Burmeister's porpoise</name>
    <dbReference type="NCBI Taxonomy" id="27614"/>
</organismHost>
<accession>Q8UZ15</accession>
<dbReference type="Proteomes" id="UP000008789">
    <property type="component" value="Segment"/>
</dbReference>
<dbReference type="EMBL" id="AJ238373">
    <property type="protein sequence ID" value="CAC80273.1"/>
    <property type="molecule type" value="Genomic_DNA"/>
</dbReference>
<protein>
    <submittedName>
        <fullName evidence="2">E5a protein</fullName>
    </submittedName>
</protein>
<gene>
    <name evidence="2" type="primary">e5a</name>
</gene>
<evidence type="ECO:0000313" key="3">
    <source>
        <dbReference type="Proteomes" id="UP000008789"/>
    </source>
</evidence>
<keyword evidence="3" id="KW-1185">Reference proteome</keyword>
<dbReference type="GeneID" id="929654"/>
<keyword evidence="1" id="KW-1133">Transmembrane helix</keyword>